<feature type="compositionally biased region" description="Low complexity" evidence="1">
    <location>
        <begin position="18"/>
        <end position="29"/>
    </location>
</feature>
<feature type="compositionally biased region" description="Basic and acidic residues" evidence="1">
    <location>
        <begin position="129"/>
        <end position="154"/>
    </location>
</feature>
<feature type="compositionally biased region" description="Polar residues" evidence="1">
    <location>
        <begin position="1"/>
        <end position="17"/>
    </location>
</feature>
<dbReference type="EMBL" id="GDID01000126">
    <property type="protein sequence ID" value="JAP96480.1"/>
    <property type="molecule type" value="Transcribed_RNA"/>
</dbReference>
<dbReference type="AlphaFoldDB" id="A0A146KIC6"/>
<organism evidence="2">
    <name type="scientific">Trepomonas sp. PC1</name>
    <dbReference type="NCBI Taxonomy" id="1076344"/>
    <lineage>
        <taxon>Eukaryota</taxon>
        <taxon>Metamonada</taxon>
        <taxon>Diplomonadida</taxon>
        <taxon>Hexamitidae</taxon>
        <taxon>Hexamitinae</taxon>
        <taxon>Trepomonas</taxon>
    </lineage>
</organism>
<feature type="region of interest" description="Disordered" evidence="1">
    <location>
        <begin position="128"/>
        <end position="154"/>
    </location>
</feature>
<dbReference type="Gene3D" id="1.25.40.180">
    <property type="match status" value="1"/>
</dbReference>
<sequence>SDLFSLKSQPQDTKQSEQPVIQPPKQQIVFDLDEAKKAAPQPQVKVEQPHQKADLELHSKPTDTKIDAVIAEPLVVDQAPNTSQQIKKSKFNFGAEKVDSDEWKKQTEQKLQEEEMRKQKVNLMIQQNLEKERDLQKKADEEKAERERKEKDAKNEEFLKKQVVQPPKKSVFNFQEIKFQDQSCSNMLKGVKGFNTDFSTLTVVDVMKNFFNPKPGQKSCFEVNTDIQTSSSKLNKLEGIQWAKCKFYVGQSISEDFVQVQAKAGDRPEIKAFEIRGNISNFKVKVQQQIQELLNKHTTVELANKIVEEALKNYQKNMEFDKLYFIIVQVFVQIYEKACVEKKFIEVYAQVMWKLLDLSISNQQFKEMILDFTKQLCNEYKKQTEDNTFKEYEKLVTFCADIEGEIQESEIQQITSQIIKTLIIRERFKWEIDTDKPKCEMLLEAESDSAQEKMYKQSLRNIHTKLSLQFISHLVMQRPDNRVISVSEYISFLNYLMSNQAKQNQKVYQTKNTEMANQYDNNWSVEKKQQWCIFWLEIPSKPYSDTPEGGKLQAIIDALVLVKSFFEEYFKGKLEEKKAGVQQKYQFVLDVLKKLNNNIYGQHDYWRVDELFNPYVKNKQKVEKINIEIEIPTKKQTVEELVDQWREGDYTLYELVQQVSAALFDDKTDFKKMVPQITTAFQKILEVIYKKQMFKTFNSEIGKTMVKFQNNSILYHNIVEICIKNYIKQQEAHPESLQTVKQFACQKKFGIGFLANFLVNEKIHENKEEKSDLIVREVLGAVIAASFNSALDENEEILSEEDFEELKSLARQKQYQKVQTHPSYIAMLRKTKYGDFFQKDAAEKHVHLMTDLEDAVKHSFEEFYRIDTECCKDVDIQIAYCLKKNTFKTLFISLNFPILIQCLAKYNIKRMSMDDLVQAKALYFALHQFIVELQQAKKDVTVQSINDFLDANQFYQDFFEFCQNKLINNTVLNIIYELTKKNTDDGVQFIEIIDFLINKHIVDPEIVKELFIYAANKQSAYGMYKSVIAKVPSK</sequence>
<gene>
    <name evidence="2" type="ORF">TPC1_10172</name>
</gene>
<feature type="compositionally biased region" description="Basic and acidic residues" evidence="1">
    <location>
        <begin position="47"/>
        <end position="60"/>
    </location>
</feature>
<name>A0A146KIC6_9EUKA</name>
<accession>A0A146KIC6</accession>
<protein>
    <submittedName>
        <fullName evidence="2">Uncharacterized protein</fullName>
    </submittedName>
</protein>
<feature type="region of interest" description="Disordered" evidence="1">
    <location>
        <begin position="1"/>
        <end position="60"/>
    </location>
</feature>
<feature type="non-terminal residue" evidence="2">
    <location>
        <position position="1"/>
    </location>
</feature>
<proteinExistence type="predicted"/>
<evidence type="ECO:0000256" key="1">
    <source>
        <dbReference type="SAM" id="MobiDB-lite"/>
    </source>
</evidence>
<evidence type="ECO:0000313" key="2">
    <source>
        <dbReference type="EMBL" id="JAP96480.1"/>
    </source>
</evidence>
<reference evidence="2" key="1">
    <citation type="submission" date="2015-07" db="EMBL/GenBank/DDBJ databases">
        <title>Adaptation to a free-living lifestyle via gene acquisitions in the diplomonad Trepomonas sp. PC1.</title>
        <authorList>
            <person name="Xu F."/>
            <person name="Jerlstrom-Hultqvist J."/>
            <person name="Kolisko M."/>
            <person name="Simpson A.G.B."/>
            <person name="Roger A.J."/>
            <person name="Svard S.G."/>
            <person name="Andersson J.O."/>
        </authorList>
    </citation>
    <scope>NUCLEOTIDE SEQUENCE</scope>
    <source>
        <strain evidence="2">PC1</strain>
    </source>
</reference>